<dbReference type="Proteomes" id="UP001154282">
    <property type="component" value="Unassembled WGS sequence"/>
</dbReference>
<evidence type="ECO:0000313" key="1">
    <source>
        <dbReference type="EMBL" id="CAI0446909.1"/>
    </source>
</evidence>
<reference evidence="1" key="1">
    <citation type="submission" date="2022-08" db="EMBL/GenBank/DDBJ databases">
        <authorList>
            <person name="Gutierrez-Valencia J."/>
        </authorList>
    </citation>
    <scope>NUCLEOTIDE SEQUENCE</scope>
</reference>
<organism evidence="1 2">
    <name type="scientific">Linum tenue</name>
    <dbReference type="NCBI Taxonomy" id="586396"/>
    <lineage>
        <taxon>Eukaryota</taxon>
        <taxon>Viridiplantae</taxon>
        <taxon>Streptophyta</taxon>
        <taxon>Embryophyta</taxon>
        <taxon>Tracheophyta</taxon>
        <taxon>Spermatophyta</taxon>
        <taxon>Magnoliopsida</taxon>
        <taxon>eudicotyledons</taxon>
        <taxon>Gunneridae</taxon>
        <taxon>Pentapetalae</taxon>
        <taxon>rosids</taxon>
        <taxon>fabids</taxon>
        <taxon>Malpighiales</taxon>
        <taxon>Linaceae</taxon>
        <taxon>Linum</taxon>
    </lineage>
</organism>
<evidence type="ECO:0000313" key="2">
    <source>
        <dbReference type="Proteomes" id="UP001154282"/>
    </source>
</evidence>
<keyword evidence="2" id="KW-1185">Reference proteome</keyword>
<comment type="caution">
    <text evidence="1">The sequence shown here is derived from an EMBL/GenBank/DDBJ whole genome shotgun (WGS) entry which is preliminary data.</text>
</comment>
<protein>
    <submittedName>
        <fullName evidence="1">Uncharacterized protein</fullName>
    </submittedName>
</protein>
<proteinExistence type="predicted"/>
<dbReference type="EMBL" id="CAMGYJ010000007">
    <property type="protein sequence ID" value="CAI0446909.1"/>
    <property type="molecule type" value="Genomic_DNA"/>
</dbReference>
<accession>A0AAV0MLE4</accession>
<name>A0AAV0MLE4_9ROSI</name>
<gene>
    <name evidence="1" type="ORF">LITE_LOCUS29207</name>
</gene>
<sequence>MEELSKANAILLPLESMLSKDVAGMTVAIAREKEANMDVSPIHGQALYQSYYSRIRESIQAFKPIVPSLTTSVKGLRSMLTSLARTASLHAGNLHKVKFMLSLTDFTLVCKTCKFVGHVSLGTKM</sequence>
<dbReference type="AlphaFoldDB" id="A0AAV0MLE4"/>